<comment type="caution">
    <text evidence="2">The sequence shown here is derived from an EMBL/GenBank/DDBJ whole genome shotgun (WGS) entry which is preliminary data.</text>
</comment>
<sequence>MGVLRGNRRYTLGQSGTVRRQTARSASGVNRLLVAVANPLGKVLHMLLQHLDAVCHGGFPVETDVGLGLGGPHVD</sequence>
<accession>A0ABP9TJL2</accession>
<gene>
    <name evidence="2" type="ORF">GCM10025778_08670</name>
</gene>
<reference evidence="3" key="1">
    <citation type="journal article" date="2019" name="Int. J. Syst. Evol. Microbiol.">
        <title>The Global Catalogue of Microorganisms (GCM) 10K type strain sequencing project: providing services to taxonomists for standard genome sequencing and annotation.</title>
        <authorList>
            <consortium name="The Broad Institute Genomics Platform"/>
            <consortium name="The Broad Institute Genome Sequencing Center for Infectious Disease"/>
            <person name="Wu L."/>
            <person name="Ma J."/>
        </authorList>
    </citation>
    <scope>NUCLEOTIDE SEQUENCE [LARGE SCALE GENOMIC DNA]</scope>
    <source>
        <strain evidence="3">JCM 18952</strain>
    </source>
</reference>
<dbReference type="Proteomes" id="UP001501257">
    <property type="component" value="Unassembled WGS sequence"/>
</dbReference>
<feature type="compositionally biased region" description="Polar residues" evidence="1">
    <location>
        <begin position="12"/>
        <end position="23"/>
    </location>
</feature>
<keyword evidence="3" id="KW-1185">Reference proteome</keyword>
<feature type="region of interest" description="Disordered" evidence="1">
    <location>
        <begin position="1"/>
        <end position="23"/>
    </location>
</feature>
<protein>
    <submittedName>
        <fullName evidence="2">Uncharacterized protein</fullName>
    </submittedName>
</protein>
<organism evidence="2 3">
    <name type="scientific">Paeniglutamicibacter antarcticus</name>
    <dbReference type="NCBI Taxonomy" id="494023"/>
    <lineage>
        <taxon>Bacteria</taxon>
        <taxon>Bacillati</taxon>
        <taxon>Actinomycetota</taxon>
        <taxon>Actinomycetes</taxon>
        <taxon>Micrococcales</taxon>
        <taxon>Micrococcaceae</taxon>
        <taxon>Paeniglutamicibacter</taxon>
    </lineage>
</organism>
<evidence type="ECO:0000313" key="3">
    <source>
        <dbReference type="Proteomes" id="UP001501257"/>
    </source>
</evidence>
<evidence type="ECO:0000256" key="1">
    <source>
        <dbReference type="SAM" id="MobiDB-lite"/>
    </source>
</evidence>
<dbReference type="EMBL" id="BAABLK010000016">
    <property type="protein sequence ID" value="GAA5226336.1"/>
    <property type="molecule type" value="Genomic_DNA"/>
</dbReference>
<evidence type="ECO:0000313" key="2">
    <source>
        <dbReference type="EMBL" id="GAA5226336.1"/>
    </source>
</evidence>
<name>A0ABP9TJL2_9MICC</name>
<proteinExistence type="predicted"/>